<dbReference type="Pfam" id="PF15913">
    <property type="entry name" value="Furin-like_2"/>
    <property type="match status" value="1"/>
</dbReference>
<reference evidence="14" key="2">
    <citation type="submission" date="2025-08" db="UniProtKB">
        <authorList>
            <consortium name="Ensembl"/>
        </authorList>
    </citation>
    <scope>IDENTIFICATION</scope>
</reference>
<dbReference type="InterPro" id="IPR043601">
    <property type="entry name" value="Rspo_Fu-CRD_dom"/>
</dbReference>
<proteinExistence type="inferred from homology"/>
<dbReference type="AlphaFoldDB" id="A0AAY4E5D1"/>
<dbReference type="GO" id="GO:0005102">
    <property type="term" value="F:signaling receptor binding"/>
    <property type="evidence" value="ECO:0007669"/>
    <property type="project" value="UniProtKB-ARBA"/>
</dbReference>
<feature type="region of interest" description="Disordered" evidence="11">
    <location>
        <begin position="183"/>
        <end position="277"/>
    </location>
</feature>
<organism evidence="14 15">
    <name type="scientific">Denticeps clupeoides</name>
    <name type="common">denticle herring</name>
    <dbReference type="NCBI Taxonomy" id="299321"/>
    <lineage>
        <taxon>Eukaryota</taxon>
        <taxon>Metazoa</taxon>
        <taxon>Chordata</taxon>
        <taxon>Craniata</taxon>
        <taxon>Vertebrata</taxon>
        <taxon>Euteleostomi</taxon>
        <taxon>Actinopterygii</taxon>
        <taxon>Neopterygii</taxon>
        <taxon>Teleostei</taxon>
        <taxon>Clupei</taxon>
        <taxon>Clupeiformes</taxon>
        <taxon>Denticipitoidei</taxon>
        <taxon>Denticipitidae</taxon>
        <taxon>Denticeps</taxon>
    </lineage>
</organism>
<feature type="compositionally biased region" description="Basic residues" evidence="11">
    <location>
        <begin position="251"/>
        <end position="262"/>
    </location>
</feature>
<dbReference type="FunFam" id="2.10.220.10:FF:000003">
    <property type="entry name" value="R-spondin 3"/>
    <property type="match status" value="1"/>
</dbReference>
<accession>A0AAY4E5D1</accession>
<keyword evidence="4" id="KW-0716">Sensory transduction</keyword>
<feature type="domain" description="R-spondin Fu-CRD" evidence="13">
    <location>
        <begin position="45"/>
        <end position="145"/>
    </location>
</feature>
<protein>
    <recommendedName>
        <fullName evidence="13">R-spondin Fu-CRD domain-containing protein</fullName>
    </recommendedName>
</protein>
<evidence type="ECO:0000256" key="3">
    <source>
        <dbReference type="ARBA" id="ARBA00022525"/>
    </source>
</evidence>
<keyword evidence="10" id="KW-0325">Glycoprotein</keyword>
<evidence type="ECO:0000256" key="10">
    <source>
        <dbReference type="ARBA" id="ARBA00023180"/>
    </source>
</evidence>
<evidence type="ECO:0000256" key="2">
    <source>
        <dbReference type="ARBA" id="ARBA00007308"/>
    </source>
</evidence>
<dbReference type="InterPro" id="IPR036383">
    <property type="entry name" value="TSP1_rpt_sf"/>
</dbReference>
<dbReference type="PANTHER" id="PTHR46987">
    <property type="entry name" value="NEUROHYPOPHYSIAL HORMONES, N-TERMINAL DOMAIN CONTAINING PROTEIN"/>
    <property type="match status" value="1"/>
</dbReference>
<dbReference type="Gene3D" id="2.20.100.10">
    <property type="entry name" value="Thrombospondin type-1 (TSP1) repeat"/>
    <property type="match status" value="1"/>
</dbReference>
<evidence type="ECO:0000256" key="9">
    <source>
        <dbReference type="ARBA" id="ARBA00023157"/>
    </source>
</evidence>
<dbReference type="GO" id="GO:0005576">
    <property type="term" value="C:extracellular region"/>
    <property type="evidence" value="ECO:0007669"/>
    <property type="project" value="UniProtKB-SubCell"/>
</dbReference>
<dbReference type="SMART" id="SM00261">
    <property type="entry name" value="FU"/>
    <property type="match status" value="2"/>
</dbReference>
<feature type="signal peptide" evidence="12">
    <location>
        <begin position="1"/>
        <end position="19"/>
    </location>
</feature>
<evidence type="ECO:0000256" key="12">
    <source>
        <dbReference type="SAM" id="SignalP"/>
    </source>
</evidence>
<comment type="similarity">
    <text evidence="2">Belongs to the R-spondin family.</text>
</comment>
<dbReference type="Ensembl" id="ENSDCDT00010063436.1">
    <property type="protein sequence ID" value="ENSDCDP00010052942.1"/>
    <property type="gene ID" value="ENSDCDG00010030833.1"/>
</dbReference>
<dbReference type="GeneID" id="114790346"/>
<keyword evidence="8" id="KW-0677">Repeat</keyword>
<dbReference type="CDD" id="cd00064">
    <property type="entry name" value="FU"/>
    <property type="match status" value="1"/>
</dbReference>
<evidence type="ECO:0000256" key="1">
    <source>
        <dbReference type="ARBA" id="ARBA00004613"/>
    </source>
</evidence>
<feature type="chain" id="PRO_5044281161" description="R-spondin Fu-CRD domain-containing protein" evidence="12">
    <location>
        <begin position="20"/>
        <end position="277"/>
    </location>
</feature>
<dbReference type="InterPro" id="IPR051514">
    <property type="entry name" value="R-spondin"/>
</dbReference>
<dbReference type="Gene3D" id="2.10.220.10">
    <property type="entry name" value="Hormone Receptor, Insulin-like Growth Factor Receptor 1, Chain A, domain 2"/>
    <property type="match status" value="1"/>
</dbReference>
<dbReference type="Proteomes" id="UP000694580">
    <property type="component" value="Chromosome 5"/>
</dbReference>
<evidence type="ECO:0000256" key="8">
    <source>
        <dbReference type="ARBA" id="ARBA00022737"/>
    </source>
</evidence>
<gene>
    <name evidence="14" type="primary">RSPO1</name>
</gene>
<keyword evidence="9" id="KW-1015">Disulfide bond</keyword>
<dbReference type="GO" id="GO:0030177">
    <property type="term" value="P:positive regulation of Wnt signaling pathway"/>
    <property type="evidence" value="ECO:0007669"/>
    <property type="project" value="UniProtKB-ARBA"/>
</dbReference>
<evidence type="ECO:0000256" key="6">
    <source>
        <dbReference type="ARBA" id="ARBA00022687"/>
    </source>
</evidence>
<keyword evidence="5" id="KW-0358">Heparin-binding</keyword>
<sequence>MQLELLALVVIILSSMGHSSDSNLKLAKERRQRRISTEVPPSCSNGCENCSEYNGCLKCRPRLFFLLERNDIRQTGVCLASCPVGYFGIRNPDMNKCAQCKIENCEECFSRNFCTKCKEGLYSHRGRCYTSCPDGFSTANGTMECAVQCELGEWSAWGPCMKKNKTCGFKKGSQTRLREPVQALSSFSTSGPPAQSTCSPESETQRCAVPRRVPCVRGGGKKKNERHEGQRNHEKSGGKNRGREAKEKSRGRAGGGRRKKSRATAAPVTTLSPISGT</sequence>
<dbReference type="SUPFAM" id="SSF82895">
    <property type="entry name" value="TSP-1 type 1 repeat"/>
    <property type="match status" value="1"/>
</dbReference>
<dbReference type="RefSeq" id="XP_028836165.1">
    <property type="nucleotide sequence ID" value="XM_028980332.1"/>
</dbReference>
<evidence type="ECO:0000256" key="11">
    <source>
        <dbReference type="SAM" id="MobiDB-lite"/>
    </source>
</evidence>
<feature type="compositionally biased region" description="Polar residues" evidence="11">
    <location>
        <begin position="267"/>
        <end position="277"/>
    </location>
</feature>
<dbReference type="RefSeq" id="XP_028836164.1">
    <property type="nucleotide sequence ID" value="XM_028980331.1"/>
</dbReference>
<keyword evidence="7 12" id="KW-0732">Signal</keyword>
<evidence type="ECO:0000256" key="7">
    <source>
        <dbReference type="ARBA" id="ARBA00022729"/>
    </source>
</evidence>
<dbReference type="PROSITE" id="PS50092">
    <property type="entry name" value="TSP1"/>
    <property type="match status" value="1"/>
</dbReference>
<dbReference type="InterPro" id="IPR006212">
    <property type="entry name" value="Furin_repeat"/>
</dbReference>
<keyword evidence="6" id="KW-0879">Wnt signaling pathway</keyword>
<evidence type="ECO:0000313" key="14">
    <source>
        <dbReference type="Ensembl" id="ENSDCDP00010052942.1"/>
    </source>
</evidence>
<evidence type="ECO:0000256" key="4">
    <source>
        <dbReference type="ARBA" id="ARBA00022606"/>
    </source>
</evidence>
<comment type="subcellular location">
    <subcellularLocation>
        <location evidence="1">Secreted</location>
    </subcellularLocation>
</comment>
<evidence type="ECO:0000256" key="5">
    <source>
        <dbReference type="ARBA" id="ARBA00022674"/>
    </source>
</evidence>
<feature type="compositionally biased region" description="Basic and acidic residues" evidence="11">
    <location>
        <begin position="225"/>
        <end position="250"/>
    </location>
</feature>
<dbReference type="SUPFAM" id="SSF57184">
    <property type="entry name" value="Growth factor receptor domain"/>
    <property type="match status" value="1"/>
</dbReference>
<evidence type="ECO:0000313" key="15">
    <source>
        <dbReference type="Proteomes" id="UP000694580"/>
    </source>
</evidence>
<feature type="compositionally biased region" description="Polar residues" evidence="11">
    <location>
        <begin position="183"/>
        <end position="202"/>
    </location>
</feature>
<keyword evidence="3" id="KW-0964">Secreted</keyword>
<reference evidence="14" key="3">
    <citation type="submission" date="2025-09" db="UniProtKB">
        <authorList>
            <consortium name="Ensembl"/>
        </authorList>
    </citation>
    <scope>IDENTIFICATION</scope>
</reference>
<keyword evidence="15" id="KW-1185">Reference proteome</keyword>
<name>A0AAY4E5D1_9TELE</name>
<dbReference type="GeneTree" id="ENSGT00940000158871"/>
<evidence type="ECO:0000259" key="13">
    <source>
        <dbReference type="Pfam" id="PF15913"/>
    </source>
</evidence>
<dbReference type="GO" id="GO:0008201">
    <property type="term" value="F:heparin binding"/>
    <property type="evidence" value="ECO:0007669"/>
    <property type="project" value="UniProtKB-KW"/>
</dbReference>
<dbReference type="InterPro" id="IPR009030">
    <property type="entry name" value="Growth_fac_rcpt_cys_sf"/>
</dbReference>
<reference evidence="14 15" key="1">
    <citation type="submission" date="2020-06" db="EMBL/GenBank/DDBJ databases">
        <authorList>
            <consortium name="Wellcome Sanger Institute Data Sharing"/>
        </authorList>
    </citation>
    <scope>NUCLEOTIDE SEQUENCE [LARGE SCALE GENOMIC DNA]</scope>
</reference>
<dbReference type="PANTHER" id="PTHR46987:SF5">
    <property type="entry name" value="R-SPONDIN-1"/>
    <property type="match status" value="1"/>
</dbReference>
<dbReference type="GO" id="GO:0016055">
    <property type="term" value="P:Wnt signaling pathway"/>
    <property type="evidence" value="ECO:0007669"/>
    <property type="project" value="UniProtKB-KW"/>
</dbReference>
<dbReference type="InterPro" id="IPR000884">
    <property type="entry name" value="TSP1_rpt"/>
</dbReference>